<dbReference type="WBParaSite" id="nRc.2.0.1.t23751-RA">
    <property type="protein sequence ID" value="nRc.2.0.1.t23751-RA"/>
    <property type="gene ID" value="nRc.2.0.1.g23751"/>
</dbReference>
<evidence type="ECO:0000313" key="2">
    <source>
        <dbReference type="WBParaSite" id="nRc.2.0.1.t23751-RA"/>
    </source>
</evidence>
<dbReference type="AlphaFoldDB" id="A0A915JDR7"/>
<name>A0A915JDR7_ROMCU</name>
<proteinExistence type="predicted"/>
<dbReference type="Proteomes" id="UP000887565">
    <property type="component" value="Unplaced"/>
</dbReference>
<organism evidence="1 2">
    <name type="scientific">Romanomermis culicivorax</name>
    <name type="common">Nematode worm</name>
    <dbReference type="NCBI Taxonomy" id="13658"/>
    <lineage>
        <taxon>Eukaryota</taxon>
        <taxon>Metazoa</taxon>
        <taxon>Ecdysozoa</taxon>
        <taxon>Nematoda</taxon>
        <taxon>Enoplea</taxon>
        <taxon>Dorylaimia</taxon>
        <taxon>Mermithida</taxon>
        <taxon>Mermithoidea</taxon>
        <taxon>Mermithidae</taxon>
        <taxon>Romanomermis</taxon>
    </lineage>
</organism>
<sequence length="123" mass="13536">MDICAVGSSFCGCSSPKEQKWAPVSDFPSEPRQAQVRFGSGKADHFGASYCSLDLVHMQPHNLARHLPLDLSRHLVQQWRLFSLRTHHLAQDLPLDLAGILPQNNLVSSSSVVTATTTQETNV</sequence>
<accession>A0A915JDR7</accession>
<protein>
    <submittedName>
        <fullName evidence="2">Uncharacterized protein</fullName>
    </submittedName>
</protein>
<keyword evidence="1" id="KW-1185">Reference proteome</keyword>
<evidence type="ECO:0000313" key="1">
    <source>
        <dbReference type="Proteomes" id="UP000887565"/>
    </source>
</evidence>
<reference evidence="2" key="1">
    <citation type="submission" date="2022-11" db="UniProtKB">
        <authorList>
            <consortium name="WormBaseParasite"/>
        </authorList>
    </citation>
    <scope>IDENTIFICATION</scope>
</reference>